<dbReference type="EMBL" id="FOFG01000006">
    <property type="protein sequence ID" value="SEQ65476.1"/>
    <property type="molecule type" value="Genomic_DNA"/>
</dbReference>
<dbReference type="CDD" id="cd06259">
    <property type="entry name" value="YdcF-like"/>
    <property type="match status" value="1"/>
</dbReference>
<dbReference type="Proteomes" id="UP000199647">
    <property type="component" value="Unassembled WGS sequence"/>
</dbReference>
<dbReference type="Gene3D" id="3.40.50.620">
    <property type="entry name" value="HUPs"/>
    <property type="match status" value="1"/>
</dbReference>
<evidence type="ECO:0000313" key="3">
    <source>
        <dbReference type="EMBL" id="SEQ65476.1"/>
    </source>
</evidence>
<organism evidence="3 4">
    <name type="scientific">Faunimonas pinastri</name>
    <dbReference type="NCBI Taxonomy" id="1855383"/>
    <lineage>
        <taxon>Bacteria</taxon>
        <taxon>Pseudomonadati</taxon>
        <taxon>Pseudomonadota</taxon>
        <taxon>Alphaproteobacteria</taxon>
        <taxon>Hyphomicrobiales</taxon>
        <taxon>Afifellaceae</taxon>
        <taxon>Faunimonas</taxon>
    </lineage>
</organism>
<dbReference type="GO" id="GO:0005886">
    <property type="term" value="C:plasma membrane"/>
    <property type="evidence" value="ECO:0007669"/>
    <property type="project" value="TreeGrafter"/>
</dbReference>
<evidence type="ECO:0000259" key="2">
    <source>
        <dbReference type="Pfam" id="PF02698"/>
    </source>
</evidence>
<dbReference type="InterPro" id="IPR051599">
    <property type="entry name" value="Cell_Envelope_Assoc"/>
</dbReference>
<dbReference type="STRING" id="1855383.SAMN05216548_106153"/>
<evidence type="ECO:0000313" key="4">
    <source>
        <dbReference type="Proteomes" id="UP000199647"/>
    </source>
</evidence>
<evidence type="ECO:0000256" key="1">
    <source>
        <dbReference type="SAM" id="MobiDB-lite"/>
    </source>
</evidence>
<dbReference type="GO" id="GO:0043164">
    <property type="term" value="P:Gram-negative-bacterium-type cell wall biogenesis"/>
    <property type="evidence" value="ECO:0007669"/>
    <property type="project" value="TreeGrafter"/>
</dbReference>
<dbReference type="Pfam" id="PF02698">
    <property type="entry name" value="DUF218"/>
    <property type="match status" value="1"/>
</dbReference>
<feature type="region of interest" description="Disordered" evidence="1">
    <location>
        <begin position="1"/>
        <end position="20"/>
    </location>
</feature>
<dbReference type="AlphaFoldDB" id="A0A1H9HT36"/>
<dbReference type="PANTHER" id="PTHR30336">
    <property type="entry name" value="INNER MEMBRANE PROTEIN, PROBABLE PERMEASE"/>
    <property type="match status" value="1"/>
</dbReference>
<accession>A0A1H9HT36</accession>
<dbReference type="InterPro" id="IPR014729">
    <property type="entry name" value="Rossmann-like_a/b/a_fold"/>
</dbReference>
<feature type="domain" description="DUF218" evidence="2">
    <location>
        <begin position="71"/>
        <end position="198"/>
    </location>
</feature>
<proteinExistence type="predicted"/>
<dbReference type="InterPro" id="IPR003848">
    <property type="entry name" value="DUF218"/>
</dbReference>
<keyword evidence="4" id="KW-1185">Reference proteome</keyword>
<sequence>MKSDRMAVMNSENVARQPAPAKARKTRRVLRWASRLVALAAFACFCFLIGGFFVFADGVVHSRPPANPHADGIVALTGGTQRIEGAVSLLGNGSARRLLISGVHTRIGPQDLAARHPDLADFYRCCIDIGYEARNTRGNALETRDWARERGYNSLIVVTSDYHMPRSLTEIARVLPDVKLVPYPVRPDDLTLDDWAADPRAFKVLALEYMKYVWIRMGGSGTSFDA</sequence>
<name>A0A1H9HT36_9HYPH</name>
<reference evidence="3 4" key="1">
    <citation type="submission" date="2016-10" db="EMBL/GenBank/DDBJ databases">
        <authorList>
            <person name="de Groot N.N."/>
        </authorList>
    </citation>
    <scope>NUCLEOTIDE SEQUENCE [LARGE SCALE GENOMIC DNA]</scope>
    <source>
        <strain evidence="3 4">A52C2</strain>
    </source>
</reference>
<dbReference type="PANTHER" id="PTHR30336:SF4">
    <property type="entry name" value="ENVELOPE BIOGENESIS FACTOR ELYC"/>
    <property type="match status" value="1"/>
</dbReference>
<gene>
    <name evidence="3" type="ORF">SAMN05216548_106153</name>
</gene>
<protein>
    <submittedName>
        <fullName evidence="3">Uncharacterized SAM-binding protein YcdF, DUF218 family</fullName>
    </submittedName>
</protein>
<dbReference type="GO" id="GO:0000270">
    <property type="term" value="P:peptidoglycan metabolic process"/>
    <property type="evidence" value="ECO:0007669"/>
    <property type="project" value="TreeGrafter"/>
</dbReference>